<accession>A0A5B7HZC1</accession>
<comment type="caution">
    <text evidence="2">The sequence shown here is derived from an EMBL/GenBank/DDBJ whole genome shotgun (WGS) entry which is preliminary data.</text>
</comment>
<feature type="region of interest" description="Disordered" evidence="1">
    <location>
        <begin position="52"/>
        <end position="74"/>
    </location>
</feature>
<proteinExistence type="predicted"/>
<feature type="compositionally biased region" description="Basic residues" evidence="1">
    <location>
        <begin position="140"/>
        <end position="150"/>
    </location>
</feature>
<protein>
    <submittedName>
        <fullName evidence="2">Uncharacterized protein</fullName>
    </submittedName>
</protein>
<reference evidence="2 3" key="1">
    <citation type="submission" date="2019-05" db="EMBL/GenBank/DDBJ databases">
        <title>Another draft genome of Portunus trituberculatus and its Hox gene families provides insights of decapod evolution.</title>
        <authorList>
            <person name="Jeong J.-H."/>
            <person name="Song I."/>
            <person name="Kim S."/>
            <person name="Choi T."/>
            <person name="Kim D."/>
            <person name="Ryu S."/>
            <person name="Kim W."/>
        </authorList>
    </citation>
    <scope>NUCLEOTIDE SEQUENCE [LARGE SCALE GENOMIC DNA]</scope>
    <source>
        <tissue evidence="2">Muscle</tissue>
    </source>
</reference>
<evidence type="ECO:0000256" key="1">
    <source>
        <dbReference type="SAM" id="MobiDB-lite"/>
    </source>
</evidence>
<sequence>MHGDEGRLLSCASTASFSGFPRSLHNPEAVLPFPTYSYKSCPTSSPCLTPPVLHHQHLPPRRPPGLPAPSKSADKQASIPFTALSILVPRSCLPFGVAGPREGRREGWRLFHHFNCSPPSFPPSLTQYRPSPRLTGKREDHRHHHHHHHLCPVPSPPRPAAFTACIRGTTEVPACAHKTLFKSSQRVHVFRAIPKSSTYSSPTVPALHTGANHRHASTPPGKHDARCEVIGKHQQAPADTVAVPVITSLHTSTSLPRLSIPIPLCLP</sequence>
<evidence type="ECO:0000313" key="3">
    <source>
        <dbReference type="Proteomes" id="UP000324222"/>
    </source>
</evidence>
<name>A0A5B7HZC1_PORTR</name>
<keyword evidence="3" id="KW-1185">Reference proteome</keyword>
<dbReference type="EMBL" id="VSRR010040908">
    <property type="protein sequence ID" value="MPC75343.1"/>
    <property type="molecule type" value="Genomic_DNA"/>
</dbReference>
<feature type="region of interest" description="Disordered" evidence="1">
    <location>
        <begin position="125"/>
        <end position="154"/>
    </location>
</feature>
<dbReference type="Proteomes" id="UP000324222">
    <property type="component" value="Unassembled WGS sequence"/>
</dbReference>
<organism evidence="2 3">
    <name type="scientific">Portunus trituberculatus</name>
    <name type="common">Swimming crab</name>
    <name type="synonym">Neptunus trituberculatus</name>
    <dbReference type="NCBI Taxonomy" id="210409"/>
    <lineage>
        <taxon>Eukaryota</taxon>
        <taxon>Metazoa</taxon>
        <taxon>Ecdysozoa</taxon>
        <taxon>Arthropoda</taxon>
        <taxon>Crustacea</taxon>
        <taxon>Multicrustacea</taxon>
        <taxon>Malacostraca</taxon>
        <taxon>Eumalacostraca</taxon>
        <taxon>Eucarida</taxon>
        <taxon>Decapoda</taxon>
        <taxon>Pleocyemata</taxon>
        <taxon>Brachyura</taxon>
        <taxon>Eubrachyura</taxon>
        <taxon>Portunoidea</taxon>
        <taxon>Portunidae</taxon>
        <taxon>Portuninae</taxon>
        <taxon>Portunus</taxon>
    </lineage>
</organism>
<evidence type="ECO:0000313" key="2">
    <source>
        <dbReference type="EMBL" id="MPC75343.1"/>
    </source>
</evidence>
<dbReference type="AlphaFoldDB" id="A0A5B7HZC1"/>
<gene>
    <name evidence="2" type="ORF">E2C01_069729</name>
</gene>